<evidence type="ECO:0000256" key="1">
    <source>
        <dbReference type="ARBA" id="ARBA00093634"/>
    </source>
</evidence>
<proteinExistence type="predicted"/>
<evidence type="ECO:0000313" key="4">
    <source>
        <dbReference type="Proteomes" id="UP000770717"/>
    </source>
</evidence>
<dbReference type="PANTHER" id="PTHR31996:SF2">
    <property type="entry name" value="COILED-COIL DOMAIN-CONTAINING PROTEIN 115"/>
    <property type="match status" value="1"/>
</dbReference>
<dbReference type="OrthoDB" id="408631at2759"/>
<name>A0A8J6JNY3_ELECQ</name>
<dbReference type="Pfam" id="PF21730">
    <property type="entry name" value="Vma22_CCDC115"/>
    <property type="match status" value="1"/>
</dbReference>
<keyword evidence="4" id="KW-1185">Reference proteome</keyword>
<protein>
    <recommendedName>
        <fullName evidence="1">Vacuolar ATPase assembly protein VMA22</fullName>
    </recommendedName>
</protein>
<dbReference type="PANTHER" id="PTHR31996">
    <property type="entry name" value="COILED-COIL DOMAIN-CONTAINING PROTEIN 115"/>
    <property type="match status" value="1"/>
</dbReference>
<sequence length="183" mass="19961">MGSKWVSSLQYNPEMAPSVSVRCSTSDGGTTFCVAHVQPEMPDGGMEEKLQKVENIGAADQVLRHRGHKAAVGATKPTAEDGEKPKWPSADDPLRWFGVLVPQSLRGAQRNFRQGASVASDRDRSALTSSHNLVSLPQGSFWLQKSPLYRAALKRPASNIKLCLPTRNGNKFTTAVNILYTKI</sequence>
<dbReference type="Proteomes" id="UP000770717">
    <property type="component" value="Unassembled WGS sequence"/>
</dbReference>
<dbReference type="AlphaFoldDB" id="A0A8J6JNY3"/>
<reference evidence="3" key="1">
    <citation type="thesis" date="2020" institute="ProQuest LLC" country="789 East Eisenhower Parkway, Ann Arbor, MI, USA">
        <title>Comparative Genomics and Chromosome Evolution.</title>
        <authorList>
            <person name="Mudd A.B."/>
        </authorList>
    </citation>
    <scope>NUCLEOTIDE SEQUENCE</scope>
    <source>
        <strain evidence="3">HN-11 Male</strain>
        <tissue evidence="3">Kidney and liver</tissue>
    </source>
</reference>
<accession>A0A8J6JNY3</accession>
<comment type="caution">
    <text evidence="3">The sequence shown here is derived from an EMBL/GenBank/DDBJ whole genome shotgun (WGS) entry which is preliminary data.</text>
</comment>
<dbReference type="GO" id="GO:0051082">
    <property type="term" value="F:unfolded protein binding"/>
    <property type="evidence" value="ECO:0007669"/>
    <property type="project" value="TreeGrafter"/>
</dbReference>
<dbReference type="GO" id="GO:0070072">
    <property type="term" value="P:vacuolar proton-transporting V-type ATPase complex assembly"/>
    <property type="evidence" value="ECO:0007669"/>
    <property type="project" value="InterPro"/>
</dbReference>
<organism evidence="3 4">
    <name type="scientific">Eleutherodactylus coqui</name>
    <name type="common">Puerto Rican coqui</name>
    <dbReference type="NCBI Taxonomy" id="57060"/>
    <lineage>
        <taxon>Eukaryota</taxon>
        <taxon>Metazoa</taxon>
        <taxon>Chordata</taxon>
        <taxon>Craniata</taxon>
        <taxon>Vertebrata</taxon>
        <taxon>Euteleostomi</taxon>
        <taxon>Amphibia</taxon>
        <taxon>Batrachia</taxon>
        <taxon>Anura</taxon>
        <taxon>Neobatrachia</taxon>
        <taxon>Hyloidea</taxon>
        <taxon>Eleutherodactylidae</taxon>
        <taxon>Eleutherodactylinae</taxon>
        <taxon>Eleutherodactylus</taxon>
        <taxon>Eleutherodactylus</taxon>
    </lineage>
</organism>
<dbReference type="InterPro" id="IPR040357">
    <property type="entry name" value="Vma22/CCDC115"/>
</dbReference>
<dbReference type="EMBL" id="WNTK01000597">
    <property type="protein sequence ID" value="KAG9469203.1"/>
    <property type="molecule type" value="Genomic_DNA"/>
</dbReference>
<gene>
    <name evidence="3" type="ORF">GDO78_021035</name>
</gene>
<evidence type="ECO:0000256" key="2">
    <source>
        <dbReference type="SAM" id="MobiDB-lite"/>
    </source>
</evidence>
<evidence type="ECO:0000313" key="3">
    <source>
        <dbReference type="EMBL" id="KAG9469203.1"/>
    </source>
</evidence>
<feature type="region of interest" description="Disordered" evidence="2">
    <location>
        <begin position="67"/>
        <end position="88"/>
    </location>
</feature>